<evidence type="ECO:0000259" key="1">
    <source>
        <dbReference type="Pfam" id="PF00496"/>
    </source>
</evidence>
<feature type="domain" description="Solute-binding protein family 5" evidence="1">
    <location>
        <begin position="83"/>
        <end position="449"/>
    </location>
</feature>
<dbReference type="Gene3D" id="3.90.76.10">
    <property type="entry name" value="Dipeptide-binding Protein, Domain 1"/>
    <property type="match status" value="1"/>
</dbReference>
<keyword evidence="3" id="KW-1185">Reference proteome</keyword>
<dbReference type="GO" id="GO:0043190">
    <property type="term" value="C:ATP-binding cassette (ABC) transporter complex"/>
    <property type="evidence" value="ECO:0007669"/>
    <property type="project" value="InterPro"/>
</dbReference>
<dbReference type="GO" id="GO:1904680">
    <property type="term" value="F:peptide transmembrane transporter activity"/>
    <property type="evidence" value="ECO:0007669"/>
    <property type="project" value="TreeGrafter"/>
</dbReference>
<dbReference type="PANTHER" id="PTHR30290:SF83">
    <property type="entry name" value="ABC TRANSPORTER SUBSTRATE-BINDING PROTEIN"/>
    <property type="match status" value="1"/>
</dbReference>
<dbReference type="InterPro" id="IPR039424">
    <property type="entry name" value="SBP_5"/>
</dbReference>
<dbReference type="CDD" id="cd08504">
    <property type="entry name" value="PBP2_OppA"/>
    <property type="match status" value="1"/>
</dbReference>
<dbReference type="PIRSF" id="PIRSF002741">
    <property type="entry name" value="MppA"/>
    <property type="match status" value="1"/>
</dbReference>
<dbReference type="SUPFAM" id="SSF53850">
    <property type="entry name" value="Periplasmic binding protein-like II"/>
    <property type="match status" value="1"/>
</dbReference>
<accession>A0A369KIN1</accession>
<comment type="caution">
    <text evidence="2">The sequence shown here is derived from an EMBL/GenBank/DDBJ whole genome shotgun (WGS) entry which is preliminary data.</text>
</comment>
<dbReference type="PANTHER" id="PTHR30290">
    <property type="entry name" value="PERIPLASMIC BINDING COMPONENT OF ABC TRANSPORTER"/>
    <property type="match status" value="1"/>
</dbReference>
<gene>
    <name evidence="2" type="ORF">HAT2_00254</name>
</gene>
<sequence>MHCTKTFCSFRRMAFVCLALFGLVKLGNLFLGNWKRGQPRTMVANMGSPPVETHPHFVRERHGVIIASHLYEGLFRLGKSDQVLPGLAEDFEVSEDRLHYRFHLRTSYWSNGEPLTAHDFVKSWKAVIEAEHYPSSQAFYFNLIKGVEAFRSEKASWSDVGLRAEGDHILCVSLKHPVSYFLQLLCIPIFYPVYCLEEKQEDVTNGPFLVASQKWNDHISLKKNPFFWDHGHVQMEIIRFIFVDNADSQVGMLERGDVHFIGGGLFSLSKESEENMHQTGLLSERYPLASCYALVFNTKRGPFRSQKIRKAFSIGINREQLAKGVFKRALAAYSYIPSVFPGFESRMLIEESKTEAQRLLREGLKELDLSFSDLGQVTLSCWPVTSYVSEAFQQQWLEHLGIHIKIEVLEASTLYRRLTEGDFDVSSYSRDTDYFDPYALFYPFHSSDQDVNFSGWSPPEVRVMLQKSFFLDKKEREEHLFSLDKDSPF</sequence>
<dbReference type="InterPro" id="IPR000914">
    <property type="entry name" value="SBP_5_dom"/>
</dbReference>
<proteinExistence type="predicted"/>
<dbReference type="Proteomes" id="UP000253816">
    <property type="component" value="Unassembled WGS sequence"/>
</dbReference>
<evidence type="ECO:0000313" key="2">
    <source>
        <dbReference type="EMBL" id="RDB31643.1"/>
    </source>
</evidence>
<dbReference type="Pfam" id="PF00496">
    <property type="entry name" value="SBP_bac_5"/>
    <property type="match status" value="1"/>
</dbReference>
<evidence type="ECO:0000313" key="3">
    <source>
        <dbReference type="Proteomes" id="UP000253816"/>
    </source>
</evidence>
<protein>
    <submittedName>
        <fullName evidence="2">Oligopeptide ABC transporter, periplasmic oligopeptide-binding protein OppA</fullName>
    </submittedName>
</protein>
<dbReference type="Gene3D" id="3.40.190.10">
    <property type="entry name" value="Periplasmic binding protein-like II"/>
    <property type="match status" value="1"/>
</dbReference>
<dbReference type="InterPro" id="IPR030678">
    <property type="entry name" value="Peptide/Ni-bd"/>
</dbReference>
<reference evidence="2 3" key="1">
    <citation type="submission" date="2018-07" db="EMBL/GenBank/DDBJ databases">
        <title>Comparative genomics of the Candidatus Parilichlamydiaceae reveals evidence of convergent evolution and genome reduction in the phylum Chlamydiae.</title>
        <authorList>
            <person name="Taylor-Brown A."/>
            <person name="Polkinghorne A."/>
        </authorList>
    </citation>
    <scope>NUCLEOTIDE SEQUENCE [LARGE SCALE GENOMIC DNA]</scope>
    <source>
        <strain evidence="2 3">Hat2</strain>
    </source>
</reference>
<name>A0A369KIN1_9BACT</name>
<dbReference type="GO" id="GO:0030288">
    <property type="term" value="C:outer membrane-bounded periplasmic space"/>
    <property type="evidence" value="ECO:0007669"/>
    <property type="project" value="UniProtKB-ARBA"/>
</dbReference>
<dbReference type="EMBL" id="QQBG01000010">
    <property type="protein sequence ID" value="RDB31643.1"/>
    <property type="molecule type" value="Genomic_DNA"/>
</dbReference>
<organism evidence="2 3">
    <name type="scientific">Candidatus Similichlamydia laticola</name>
    <dbReference type="NCBI Taxonomy" id="2170265"/>
    <lineage>
        <taxon>Bacteria</taxon>
        <taxon>Pseudomonadati</taxon>
        <taxon>Chlamydiota</taxon>
        <taxon>Chlamydiia</taxon>
        <taxon>Parachlamydiales</taxon>
        <taxon>Candidatus Parilichlamydiaceae</taxon>
        <taxon>Candidatus Similichlamydia</taxon>
    </lineage>
</organism>
<dbReference type="GO" id="GO:0015833">
    <property type="term" value="P:peptide transport"/>
    <property type="evidence" value="ECO:0007669"/>
    <property type="project" value="TreeGrafter"/>
</dbReference>
<dbReference type="Gene3D" id="3.10.105.10">
    <property type="entry name" value="Dipeptide-binding Protein, Domain 3"/>
    <property type="match status" value="1"/>
</dbReference>
<dbReference type="AlphaFoldDB" id="A0A369KIN1"/>